<dbReference type="EMBL" id="JAGGKO010000002">
    <property type="protein sequence ID" value="MBP1954607.1"/>
    <property type="molecule type" value="Genomic_DNA"/>
</dbReference>
<dbReference type="OrthoDB" id="242771at2157"/>
<comment type="caution">
    <text evidence="1">The sequence shown here is derived from an EMBL/GenBank/DDBJ whole genome shotgun (WGS) entry which is preliminary data.</text>
</comment>
<dbReference type="EMBL" id="BMOO01000002">
    <property type="protein sequence ID" value="GGM62415.1"/>
    <property type="molecule type" value="Genomic_DNA"/>
</dbReference>
<protein>
    <submittedName>
        <fullName evidence="1">Uncharacterized protein</fullName>
    </submittedName>
</protein>
<reference evidence="2" key="3">
    <citation type="submission" date="2021-03" db="EMBL/GenBank/DDBJ databases">
        <title>Genomic Encyclopedia of Type Strains, Phase IV (KMG-IV): sequencing the most valuable type-strain genomes for metagenomic binning, comparative biology and taxonomic classification.</title>
        <authorList>
            <person name="Goeker M."/>
        </authorList>
    </citation>
    <scope>NUCLEOTIDE SEQUENCE</scope>
    <source>
        <strain evidence="2">DSM 22443</strain>
    </source>
</reference>
<evidence type="ECO:0000313" key="3">
    <source>
        <dbReference type="Proteomes" id="UP000614609"/>
    </source>
</evidence>
<dbReference type="InterPro" id="IPR006311">
    <property type="entry name" value="TAT_signal"/>
</dbReference>
<organism evidence="1 3">
    <name type="scientific">Halarchaeum rubridurum</name>
    <dbReference type="NCBI Taxonomy" id="489911"/>
    <lineage>
        <taxon>Archaea</taxon>
        <taxon>Methanobacteriati</taxon>
        <taxon>Methanobacteriota</taxon>
        <taxon>Stenosarchaea group</taxon>
        <taxon>Halobacteria</taxon>
        <taxon>Halobacteriales</taxon>
        <taxon>Halobacteriaceae</taxon>
    </lineage>
</organism>
<proteinExistence type="predicted"/>
<keyword evidence="3" id="KW-1185">Reference proteome</keyword>
<reference evidence="1" key="1">
    <citation type="journal article" date="2014" name="Int. J. Syst. Evol. Microbiol.">
        <title>Complete genome sequence of Corynebacterium casei LMG S-19264T (=DSM 44701T), isolated from a smear-ripened cheese.</title>
        <authorList>
            <consortium name="US DOE Joint Genome Institute (JGI-PGF)"/>
            <person name="Walter F."/>
            <person name="Albersmeier A."/>
            <person name="Kalinowski J."/>
            <person name="Ruckert C."/>
        </authorList>
    </citation>
    <scope>NUCLEOTIDE SEQUENCE</scope>
    <source>
        <strain evidence="1">JCM 16108</strain>
    </source>
</reference>
<evidence type="ECO:0000313" key="1">
    <source>
        <dbReference type="EMBL" id="GGM62415.1"/>
    </source>
</evidence>
<gene>
    <name evidence="1" type="ORF">GCM10009017_10650</name>
    <name evidence="2" type="ORF">J2752_001519</name>
</gene>
<reference evidence="1" key="2">
    <citation type="submission" date="2020-09" db="EMBL/GenBank/DDBJ databases">
        <authorList>
            <person name="Sun Q."/>
            <person name="Ohkuma M."/>
        </authorList>
    </citation>
    <scope>NUCLEOTIDE SEQUENCE</scope>
    <source>
        <strain evidence="1">JCM 16108</strain>
    </source>
</reference>
<dbReference type="PROSITE" id="PS51318">
    <property type="entry name" value="TAT"/>
    <property type="match status" value="1"/>
</dbReference>
<name>A0A830FUJ2_9EURY</name>
<dbReference type="AlphaFoldDB" id="A0A830FUJ2"/>
<accession>A0A830FUJ2</accession>
<evidence type="ECO:0000313" key="2">
    <source>
        <dbReference type="EMBL" id="MBP1954607.1"/>
    </source>
</evidence>
<dbReference type="Proteomes" id="UP000765891">
    <property type="component" value="Unassembled WGS sequence"/>
</dbReference>
<dbReference type="RefSeq" id="WP_188870615.1">
    <property type="nucleotide sequence ID" value="NZ_BMOO01000002.1"/>
</dbReference>
<dbReference type="PROSITE" id="PS51257">
    <property type="entry name" value="PROKAR_LIPOPROTEIN"/>
    <property type="match status" value="1"/>
</dbReference>
<sequence length="197" mass="20990">MVRTPSRRSLLHATGGALAAALAGCSARERDHGAERGRLLDDVPHATLRTTGARPPLVGPTDDDGDLSLGTVGSDADAAKLSYATDALGASEVAAARRLVAETAFERESILVSQTGIDACYRRRLQYVALDADGDPDVQFCRVVRDAHTPCERDERHHAAVLVRLPLAADEYGSHTVGYGGRCGPVPERYRNESESA</sequence>
<dbReference type="Proteomes" id="UP000614609">
    <property type="component" value="Unassembled WGS sequence"/>
</dbReference>